<evidence type="ECO:0000313" key="3">
    <source>
        <dbReference type="EMBL" id="WDZ85546.1"/>
    </source>
</evidence>
<protein>
    <submittedName>
        <fullName evidence="3">SCP2 sterol-binding domain-containing protein</fullName>
    </submittedName>
</protein>
<feature type="region of interest" description="Disordered" evidence="1">
    <location>
        <begin position="169"/>
        <end position="197"/>
    </location>
</feature>
<accession>A0ABY7ZS00</accession>
<sequence>MGEATERFFEALPSRAPAVLREPIAGTIQISLTDTGHTASTGHTEDTEGTASVERAEGVERPSGTGRTARTEGSAGTEDSAGTEGSAGTAGGERSDGTGRSEQWYVELRTGAARVSHDPRPADAVMYSSPDLFDRLVTGEAQAIAAMLRNETTFSGNVLLFLVFRRFFPDPPGTRDPRETARERGGPRIRPQSGRPE</sequence>
<evidence type="ECO:0000256" key="1">
    <source>
        <dbReference type="SAM" id="MobiDB-lite"/>
    </source>
</evidence>
<organism evidence="3 4">
    <name type="scientific">Micromonospora cathayae</name>
    <dbReference type="NCBI Taxonomy" id="3028804"/>
    <lineage>
        <taxon>Bacteria</taxon>
        <taxon>Bacillati</taxon>
        <taxon>Actinomycetota</taxon>
        <taxon>Actinomycetes</taxon>
        <taxon>Micromonosporales</taxon>
        <taxon>Micromonosporaceae</taxon>
        <taxon>Micromonospora</taxon>
    </lineage>
</organism>
<dbReference type="Gene3D" id="3.30.1050.10">
    <property type="entry name" value="SCP2 sterol-binding domain"/>
    <property type="match status" value="1"/>
</dbReference>
<proteinExistence type="predicted"/>
<feature type="compositionally biased region" description="Polar residues" evidence="1">
    <location>
        <begin position="31"/>
        <end position="42"/>
    </location>
</feature>
<name>A0ABY7ZS00_9ACTN</name>
<dbReference type="InterPro" id="IPR003033">
    <property type="entry name" value="SCP2_sterol-bd_dom"/>
</dbReference>
<dbReference type="InterPro" id="IPR036527">
    <property type="entry name" value="SCP2_sterol-bd_dom_sf"/>
</dbReference>
<feature type="compositionally biased region" description="Basic and acidic residues" evidence="1">
    <location>
        <begin position="173"/>
        <end position="186"/>
    </location>
</feature>
<evidence type="ECO:0000313" key="4">
    <source>
        <dbReference type="Proteomes" id="UP001219605"/>
    </source>
</evidence>
<dbReference type="Proteomes" id="UP001219605">
    <property type="component" value="Chromosome"/>
</dbReference>
<dbReference type="Pfam" id="PF02036">
    <property type="entry name" value="SCP2"/>
    <property type="match status" value="1"/>
</dbReference>
<dbReference type="SUPFAM" id="SSF55718">
    <property type="entry name" value="SCP-like"/>
    <property type="match status" value="1"/>
</dbReference>
<gene>
    <name evidence="3" type="ORF">PVK37_03565</name>
</gene>
<reference evidence="3 4" key="1">
    <citation type="submission" date="2023-02" db="EMBL/GenBank/DDBJ databases">
        <authorList>
            <person name="Mo P."/>
        </authorList>
    </citation>
    <scope>NUCLEOTIDE SEQUENCE [LARGE SCALE GENOMIC DNA]</scope>
    <source>
        <strain evidence="3 4">HUAS 3</strain>
    </source>
</reference>
<feature type="domain" description="SCP2" evidence="2">
    <location>
        <begin position="101"/>
        <end position="167"/>
    </location>
</feature>
<evidence type="ECO:0000259" key="2">
    <source>
        <dbReference type="Pfam" id="PF02036"/>
    </source>
</evidence>
<keyword evidence="4" id="KW-1185">Reference proteome</keyword>
<dbReference type="RefSeq" id="WP_275032261.1">
    <property type="nucleotide sequence ID" value="NZ_CP118615.1"/>
</dbReference>
<feature type="region of interest" description="Disordered" evidence="1">
    <location>
        <begin position="31"/>
        <end position="101"/>
    </location>
</feature>
<dbReference type="EMBL" id="CP118615">
    <property type="protein sequence ID" value="WDZ85546.1"/>
    <property type="molecule type" value="Genomic_DNA"/>
</dbReference>